<dbReference type="InterPro" id="IPR016195">
    <property type="entry name" value="Pol/histidinol_Pase-like"/>
</dbReference>
<dbReference type="EC" id="2.7.7.7" evidence="3 13"/>
<dbReference type="InterPro" id="IPR012340">
    <property type="entry name" value="NA-bd_OB-fold"/>
</dbReference>
<evidence type="ECO:0000259" key="15">
    <source>
        <dbReference type="SMART" id="SM00481"/>
    </source>
</evidence>
<keyword evidence="8 13" id="KW-0235">DNA replication</keyword>
<dbReference type="Pfam" id="PF07733">
    <property type="entry name" value="DNA_pol3_alpha"/>
    <property type="match status" value="1"/>
</dbReference>
<evidence type="ECO:0000256" key="6">
    <source>
        <dbReference type="ARBA" id="ARBA00022679"/>
    </source>
</evidence>
<dbReference type="Gene3D" id="2.40.50.140">
    <property type="entry name" value="Nucleic acid-binding proteins"/>
    <property type="match status" value="1"/>
</dbReference>
<comment type="catalytic activity">
    <reaction evidence="12 13">
        <text>DNA(n) + a 2'-deoxyribonucleoside 5'-triphosphate = DNA(n+1) + diphosphate</text>
        <dbReference type="Rhea" id="RHEA:22508"/>
        <dbReference type="Rhea" id="RHEA-COMP:17339"/>
        <dbReference type="Rhea" id="RHEA-COMP:17340"/>
        <dbReference type="ChEBI" id="CHEBI:33019"/>
        <dbReference type="ChEBI" id="CHEBI:61560"/>
        <dbReference type="ChEBI" id="CHEBI:173112"/>
        <dbReference type="EC" id="2.7.7.7"/>
    </reaction>
</comment>
<feature type="region of interest" description="Disordered" evidence="14">
    <location>
        <begin position="842"/>
        <end position="872"/>
    </location>
</feature>
<dbReference type="InterPro" id="IPR011708">
    <property type="entry name" value="DNA_pol3_alpha_NTPase_dom"/>
</dbReference>
<dbReference type="InterPro" id="IPR004365">
    <property type="entry name" value="NA-bd_OB_tRNA"/>
</dbReference>
<keyword evidence="6 13" id="KW-0808">Transferase</keyword>
<comment type="function">
    <text evidence="13">DNA polymerase involved in damage-induced mutagenesis and translesion synthesis (TLS). It is not the major replicative DNA polymerase.</text>
</comment>
<accession>A0ABX5W0P7</accession>
<dbReference type="SUPFAM" id="SSF89550">
    <property type="entry name" value="PHP domain-like"/>
    <property type="match status" value="1"/>
</dbReference>
<evidence type="ECO:0000256" key="14">
    <source>
        <dbReference type="SAM" id="MobiDB-lite"/>
    </source>
</evidence>
<dbReference type="InterPro" id="IPR023073">
    <property type="entry name" value="DnaE2"/>
</dbReference>
<dbReference type="InterPro" id="IPR040982">
    <property type="entry name" value="DNA_pol3_finger"/>
</dbReference>
<dbReference type="NCBIfam" id="NF004225">
    <property type="entry name" value="PRK05672.1"/>
    <property type="match status" value="1"/>
</dbReference>
<dbReference type="Pfam" id="PF01336">
    <property type="entry name" value="tRNA_anti-codon"/>
    <property type="match status" value="1"/>
</dbReference>
<evidence type="ECO:0000256" key="12">
    <source>
        <dbReference type="ARBA" id="ARBA00049244"/>
    </source>
</evidence>
<dbReference type="Pfam" id="PF02811">
    <property type="entry name" value="PHP"/>
    <property type="match status" value="1"/>
</dbReference>
<evidence type="ECO:0000256" key="9">
    <source>
        <dbReference type="ARBA" id="ARBA00022763"/>
    </source>
</evidence>
<keyword evidence="11 13" id="KW-0234">DNA repair</keyword>
<evidence type="ECO:0000256" key="11">
    <source>
        <dbReference type="ARBA" id="ARBA00023204"/>
    </source>
</evidence>
<keyword evidence="17" id="KW-1185">Reference proteome</keyword>
<evidence type="ECO:0000313" key="17">
    <source>
        <dbReference type="Proteomes" id="UP000319298"/>
    </source>
</evidence>
<dbReference type="InterPro" id="IPR004805">
    <property type="entry name" value="DnaE2/DnaE/PolC"/>
</dbReference>
<keyword evidence="5 13" id="KW-0963">Cytoplasm</keyword>
<keyword evidence="7 13" id="KW-0548">Nucleotidyltransferase</keyword>
<dbReference type="SMART" id="SM00481">
    <property type="entry name" value="POLIIIAc"/>
    <property type="match status" value="1"/>
</dbReference>
<comment type="subcellular location">
    <subcellularLocation>
        <location evidence="1 13">Cytoplasm</location>
    </subcellularLocation>
</comment>
<evidence type="ECO:0000313" key="16">
    <source>
        <dbReference type="EMBL" id="QDF36857.1"/>
    </source>
</evidence>
<keyword evidence="9 13" id="KW-0227">DNA damage</keyword>
<dbReference type="InterPro" id="IPR004013">
    <property type="entry name" value="PHP_dom"/>
</dbReference>
<dbReference type="HAMAP" id="MF_01902">
    <property type="entry name" value="DNApol_error_prone"/>
    <property type="match status" value="1"/>
</dbReference>
<dbReference type="CDD" id="cd07434">
    <property type="entry name" value="PHP_PolIIIA_DnaE2"/>
    <property type="match status" value="1"/>
</dbReference>
<evidence type="ECO:0000256" key="13">
    <source>
        <dbReference type="HAMAP-Rule" id="MF_01902"/>
    </source>
</evidence>
<dbReference type="RefSeq" id="WP_140478021.1">
    <property type="nucleotide sequence ID" value="NZ_CP041090.2"/>
</dbReference>
<evidence type="ECO:0000256" key="3">
    <source>
        <dbReference type="ARBA" id="ARBA00012417"/>
    </source>
</evidence>
<sequence>MSTPAYAEIGITTNFSFLRGGSDPRAYVHQASKLGLPAIGIADHNTLAGVVRAWNELGNDKVLHKPKLLIGARIVFSDGTPDILVYPRDRAAYGRLCQLLTRGKRGDDITRIEKGECRLAFADLLEFSQGQLLVLTLPHRFEPAQALDILAKLKASRAEGVWLAASLIYRGDDRRRLARLDDLAAKAKVPLLATNEVLYHDPVRRPLQDVLTCIREKTTIEAVGKKLEANAERFLKTPREMARLFRDFPEAVAETMRFAGKIDFSLDQLKYQYPDEPVPPGKTAQGHLEDLTWAGVDKYFGGVENIDTKLRATLHKELALIAELKYAHYFLTVHDIVHYARSQNILCQGRGSAANSAVCYVLGITSVDPTKVDLLFERFISKERLEPPDIDVDFEHSRREEVMQYVYRRYGRHRAAIIATVIHYRPRSAIRDVGKALGLTEDVTAALADTVWGSWGKGLNDMQVRQAGLDPGNPMINLAVELATELIEFPRHLSQHVGGYVLTQDRLDTYVPIGNAAMDDRTFIEWDKDDVDALNMMKVDVLALGMLTCIRKCFDLIDHHKGERFALASVPQDDPEVYDMLCAGESLGVFQVESRAQMNMLPRLKPRTFYDLVIEVAIVRPGPIQGDMVHPYLRRRKMNPADIEYPYPKSGNKNELREVLHKTLGVPLFQEQAMRIAIVAAEFTSEEANGLRRAMATFRNVGTIGNFEEKMIGNMIRRGYDPQFARNCFDQIKGFGSYGFPESHAASFAQLVYISSWLKYHHPDAFCCGLLNSQPMGFYAPAQIVNDARKNGVEIRDIDVSYSFAQNTLENTDGKYCAVRLGFRQIDGFHWLDEDEEQLKRSQSSFRGAQSANPESQHTPGGMDSGLDADALPRNGNVERVLDWADRIVAARNRRPFTSLEDFARDTGLPKRALILLADADAFRSLGLDRREALWQVRRLPDDVPLPLFEAATAREQPDEHAKPLPVMPRAEQVVADYQTIRLSLKGHPMEFLREMFSRERVVACREISHENERRRVRCAGVVLVRQRPGSASGVVFMTLEDETGIANVVVWPKIMEQYRKEVMGARLIEVHGYIQSSPEKVTHLIAQRLIDRSHDLVGLANDALSRKHPLPAGATVVEPLNEDPRALTDMPAQKIRHPRNVRILPPSRDFH</sequence>
<dbReference type="NCBIfam" id="TIGR00594">
    <property type="entry name" value="polc"/>
    <property type="match status" value="1"/>
</dbReference>
<evidence type="ECO:0000256" key="2">
    <source>
        <dbReference type="ARBA" id="ARBA00007391"/>
    </source>
</evidence>
<dbReference type="EMBL" id="CP041090">
    <property type="protein sequence ID" value="QDF36857.1"/>
    <property type="molecule type" value="Genomic_DNA"/>
</dbReference>
<evidence type="ECO:0000256" key="1">
    <source>
        <dbReference type="ARBA" id="ARBA00004496"/>
    </source>
</evidence>
<dbReference type="Pfam" id="PF17657">
    <property type="entry name" value="DNA_pol3_finger"/>
    <property type="match status" value="1"/>
</dbReference>
<reference evidence="17" key="1">
    <citation type="submission" date="2019-06" db="EMBL/GenBank/DDBJ databases">
        <title>Whole-Genome Sequence of Bradyrhizobium sp. 3 Strain 65S1MB.</title>
        <authorList>
            <person name="Bromfield E.S.P."/>
            <person name="Cloutier S."/>
            <person name="Nguyen H.D.T."/>
        </authorList>
    </citation>
    <scope>NUCLEOTIDE SEQUENCE [LARGE SCALE GENOMIC DNA]</scope>
    <source>
        <strain evidence="17">65S1MB</strain>
    </source>
</reference>
<feature type="compositionally biased region" description="Polar residues" evidence="14">
    <location>
        <begin position="842"/>
        <end position="859"/>
    </location>
</feature>
<proteinExistence type="inferred from homology"/>
<name>A0ABX5W0P7_9BRAD</name>
<evidence type="ECO:0000256" key="5">
    <source>
        <dbReference type="ARBA" id="ARBA00022490"/>
    </source>
</evidence>
<evidence type="ECO:0000256" key="7">
    <source>
        <dbReference type="ARBA" id="ARBA00022695"/>
    </source>
</evidence>
<dbReference type="PANTHER" id="PTHR32294">
    <property type="entry name" value="DNA POLYMERASE III SUBUNIT ALPHA"/>
    <property type="match status" value="1"/>
</dbReference>
<dbReference type="PANTHER" id="PTHR32294:SF4">
    <property type="entry name" value="ERROR-PRONE DNA POLYMERASE"/>
    <property type="match status" value="1"/>
</dbReference>
<dbReference type="InterPro" id="IPR003141">
    <property type="entry name" value="Pol/His_phosphatase_N"/>
</dbReference>
<keyword evidence="10 13" id="KW-0239">DNA-directed DNA polymerase</keyword>
<dbReference type="Proteomes" id="UP000319298">
    <property type="component" value="Chromosome"/>
</dbReference>
<dbReference type="Gene3D" id="3.20.20.140">
    <property type="entry name" value="Metal-dependent hydrolases"/>
    <property type="match status" value="1"/>
</dbReference>
<dbReference type="InterPro" id="IPR029460">
    <property type="entry name" value="DNAPol_HHH"/>
</dbReference>
<comment type="similarity">
    <text evidence="2 13">Belongs to the DNA polymerase type-C family. DnaE2 subfamily.</text>
</comment>
<gene>
    <name evidence="13" type="primary">dnaE2</name>
    <name evidence="16" type="ORF">FJN17_04330</name>
</gene>
<evidence type="ECO:0000256" key="8">
    <source>
        <dbReference type="ARBA" id="ARBA00022705"/>
    </source>
</evidence>
<reference evidence="16 17" key="2">
    <citation type="journal article" date="2020" name="Int. J. Syst. Evol. Microbiol.">
        <title>Description and complete genome sequences of Bradyrhizobium symbiodeficiens sp. nov., a non-symbiotic bacterium associated with legumes native to Canada.</title>
        <authorList>
            <person name="Bromfield E.S.P."/>
            <person name="Cloutier S."/>
            <person name="Nguyen H.D.T."/>
        </authorList>
    </citation>
    <scope>NUCLEOTIDE SEQUENCE [LARGE SCALE GENOMIC DNA]</scope>
    <source>
        <strain evidence="16 17">65S1MB</strain>
    </source>
</reference>
<dbReference type="CDD" id="cd04485">
    <property type="entry name" value="DnaE_OBF"/>
    <property type="match status" value="1"/>
</dbReference>
<protein>
    <recommendedName>
        <fullName evidence="4 13">Error-prone DNA polymerase</fullName>
        <ecNumber evidence="3 13">2.7.7.7</ecNumber>
    </recommendedName>
</protein>
<feature type="domain" description="Polymerase/histidinol phosphatase N-terminal" evidence="15">
    <location>
        <begin position="7"/>
        <end position="78"/>
    </location>
</feature>
<evidence type="ECO:0000256" key="10">
    <source>
        <dbReference type="ARBA" id="ARBA00022932"/>
    </source>
</evidence>
<organism evidence="16 17">
    <name type="scientific">Bradyrhizobium symbiodeficiens</name>
    <dbReference type="NCBI Taxonomy" id="1404367"/>
    <lineage>
        <taxon>Bacteria</taxon>
        <taxon>Pseudomonadati</taxon>
        <taxon>Pseudomonadota</taxon>
        <taxon>Alphaproteobacteria</taxon>
        <taxon>Hyphomicrobiales</taxon>
        <taxon>Nitrobacteraceae</taxon>
        <taxon>Bradyrhizobium</taxon>
    </lineage>
</organism>
<dbReference type="Pfam" id="PF14579">
    <property type="entry name" value="HHH_6"/>
    <property type="match status" value="1"/>
</dbReference>
<evidence type="ECO:0000256" key="4">
    <source>
        <dbReference type="ARBA" id="ARBA00017273"/>
    </source>
</evidence>